<dbReference type="Proteomes" id="UP000249661">
    <property type="component" value="Unassembled WGS sequence"/>
</dbReference>
<evidence type="ECO:0000313" key="2">
    <source>
        <dbReference type="Proteomes" id="UP000249661"/>
    </source>
</evidence>
<sequence>MIFPALALSFLPVLHPINILSFPLRSLLDLVKHSFPCITTTLITTTHHYHHYHHRHTTTPPTTRQLTN</sequence>
<reference evidence="1" key="1">
    <citation type="submission" date="2018-02" db="EMBL/GenBank/DDBJ databases">
        <title>The genomes of Aspergillus section Nigri reveals drivers in fungal speciation.</title>
        <authorList>
            <consortium name="DOE Joint Genome Institute"/>
            <person name="Vesth T.C."/>
            <person name="Nybo J."/>
            <person name="Theobald S."/>
            <person name="Brandl J."/>
            <person name="Frisvad J.C."/>
            <person name="Nielsen K.F."/>
            <person name="Lyhne E.K."/>
            <person name="Kogle M.E."/>
            <person name="Kuo A."/>
            <person name="Riley R."/>
            <person name="Clum A."/>
            <person name="Nolan M."/>
            <person name="Lipzen A."/>
            <person name="Salamov A."/>
            <person name="Henrissat B."/>
            <person name="Wiebenga A."/>
            <person name="De vries R.P."/>
            <person name="Grigoriev I.V."/>
            <person name="Mortensen U.H."/>
            <person name="Andersen M.R."/>
            <person name="Baker S.E."/>
        </authorList>
    </citation>
    <scope>NUCLEOTIDE SEQUENCE</scope>
    <source>
        <strain evidence="1">CBS 121060</strain>
    </source>
</reference>
<protein>
    <submittedName>
        <fullName evidence="1">Uncharacterized protein</fullName>
    </submittedName>
</protein>
<accession>A0ACD1HMR0</accession>
<keyword evidence="2" id="KW-1185">Reference proteome</keyword>
<proteinExistence type="predicted"/>
<evidence type="ECO:0000313" key="1">
    <source>
        <dbReference type="EMBL" id="RAH74894.1"/>
    </source>
</evidence>
<gene>
    <name evidence="1" type="ORF">BO66DRAFT_69174</name>
</gene>
<name>A0ACD1HMR0_9EURO</name>
<dbReference type="EMBL" id="KZ824934">
    <property type="protein sequence ID" value="RAH74894.1"/>
    <property type="molecule type" value="Genomic_DNA"/>
</dbReference>
<organism evidence="1 2">
    <name type="scientific">Aspergillus aculeatinus CBS 121060</name>
    <dbReference type="NCBI Taxonomy" id="1448322"/>
    <lineage>
        <taxon>Eukaryota</taxon>
        <taxon>Fungi</taxon>
        <taxon>Dikarya</taxon>
        <taxon>Ascomycota</taxon>
        <taxon>Pezizomycotina</taxon>
        <taxon>Eurotiomycetes</taxon>
        <taxon>Eurotiomycetidae</taxon>
        <taxon>Eurotiales</taxon>
        <taxon>Aspergillaceae</taxon>
        <taxon>Aspergillus</taxon>
        <taxon>Aspergillus subgen. Circumdati</taxon>
    </lineage>
</organism>